<accession>X0VNC6</accession>
<proteinExistence type="predicted"/>
<feature type="domain" description="YbaK/aminoacyl-tRNA synthetase-associated" evidence="1">
    <location>
        <begin position="19"/>
        <end position="75"/>
    </location>
</feature>
<name>X0VNC6_9ZZZZ</name>
<reference evidence="2" key="1">
    <citation type="journal article" date="2014" name="Front. Microbiol.">
        <title>High frequency of phylogenetically diverse reductive dehalogenase-homologous genes in deep subseafloor sedimentary metagenomes.</title>
        <authorList>
            <person name="Kawai M."/>
            <person name="Futagami T."/>
            <person name="Toyoda A."/>
            <person name="Takaki Y."/>
            <person name="Nishi S."/>
            <person name="Hori S."/>
            <person name="Arai W."/>
            <person name="Tsubouchi T."/>
            <person name="Morono Y."/>
            <person name="Uchiyama I."/>
            <person name="Ito T."/>
            <person name="Fujiyama A."/>
            <person name="Inagaki F."/>
            <person name="Takami H."/>
        </authorList>
    </citation>
    <scope>NUCLEOTIDE SEQUENCE</scope>
    <source>
        <strain evidence="2">Expedition CK06-06</strain>
    </source>
</reference>
<organism evidence="2">
    <name type="scientific">marine sediment metagenome</name>
    <dbReference type="NCBI Taxonomy" id="412755"/>
    <lineage>
        <taxon>unclassified sequences</taxon>
        <taxon>metagenomes</taxon>
        <taxon>ecological metagenomes</taxon>
    </lineage>
</organism>
<sequence length="76" mass="8187">MGVTEFLDEAGVNYEVSKHKPTFSAQSMAAAIHESGKYVAKPVIVKVDGKYAMCVLAANLKIDLKALKKQMSAKSV</sequence>
<comment type="caution">
    <text evidence="2">The sequence shown here is derived from an EMBL/GenBank/DDBJ whole genome shotgun (WGS) entry which is preliminary data.</text>
</comment>
<dbReference type="GO" id="GO:0002161">
    <property type="term" value="F:aminoacyl-tRNA deacylase activity"/>
    <property type="evidence" value="ECO:0007669"/>
    <property type="project" value="InterPro"/>
</dbReference>
<dbReference type="Gene3D" id="3.90.960.10">
    <property type="entry name" value="YbaK/aminoacyl-tRNA synthetase-associated domain"/>
    <property type="match status" value="1"/>
</dbReference>
<dbReference type="Pfam" id="PF04073">
    <property type="entry name" value="tRNA_edit"/>
    <property type="match status" value="1"/>
</dbReference>
<evidence type="ECO:0000313" key="2">
    <source>
        <dbReference type="EMBL" id="GAG19760.1"/>
    </source>
</evidence>
<protein>
    <recommendedName>
        <fullName evidence="1">YbaK/aminoacyl-tRNA synthetase-associated domain-containing protein</fullName>
    </recommendedName>
</protein>
<evidence type="ECO:0000259" key="1">
    <source>
        <dbReference type="Pfam" id="PF04073"/>
    </source>
</evidence>
<dbReference type="InterPro" id="IPR007214">
    <property type="entry name" value="YbaK/aa-tRNA-synth-assoc-dom"/>
</dbReference>
<gene>
    <name evidence="2" type="ORF">S01H1_54756</name>
</gene>
<dbReference type="InterPro" id="IPR036754">
    <property type="entry name" value="YbaK/aa-tRNA-synt-asso_dom_sf"/>
</dbReference>
<dbReference type="EMBL" id="BARS01035545">
    <property type="protein sequence ID" value="GAG19760.1"/>
    <property type="molecule type" value="Genomic_DNA"/>
</dbReference>
<dbReference type="AlphaFoldDB" id="X0VNC6"/>
<dbReference type="SUPFAM" id="SSF55826">
    <property type="entry name" value="YbaK/ProRS associated domain"/>
    <property type="match status" value="1"/>
</dbReference>